<reference evidence="1 2" key="1">
    <citation type="submission" date="2017-06" db="EMBL/GenBank/DDBJ databases">
        <title>Complete genome sequence of Paenibacillus donghaensis KCTC 13049T isolated from East Sea sediment, South Korea.</title>
        <authorList>
            <person name="Jung B.K."/>
            <person name="Hong S.-J."/>
            <person name="Shin J.-H."/>
        </authorList>
    </citation>
    <scope>NUCLEOTIDE SEQUENCE [LARGE SCALE GENOMIC DNA]</scope>
    <source>
        <strain evidence="1 2">KCTC 13049</strain>
    </source>
</reference>
<protein>
    <submittedName>
        <fullName evidence="1">Uncharacterized protein</fullName>
    </submittedName>
</protein>
<evidence type="ECO:0000313" key="2">
    <source>
        <dbReference type="Proteomes" id="UP000249890"/>
    </source>
</evidence>
<accession>A0A2Z2KMT9</accession>
<keyword evidence="2" id="KW-1185">Reference proteome</keyword>
<dbReference type="Proteomes" id="UP000249890">
    <property type="component" value="Chromosome"/>
</dbReference>
<sequence>MICRLADAWADRYAGFHTINDPYISRRNGCRLFQRTAKPFLLVGRDSLERSGHGYPDASGWAVVAVRNTMMEKIVEIWHVAFTCFVSRVHAAYAIMAAIRAEETLMKAHSKLCGRCVHQWLNRGLVS</sequence>
<dbReference type="KEGG" id="pdh:B9T62_31120"/>
<proteinExistence type="predicted"/>
<organism evidence="1 2">
    <name type="scientific">Paenibacillus donghaensis</name>
    <dbReference type="NCBI Taxonomy" id="414771"/>
    <lineage>
        <taxon>Bacteria</taxon>
        <taxon>Bacillati</taxon>
        <taxon>Bacillota</taxon>
        <taxon>Bacilli</taxon>
        <taxon>Bacillales</taxon>
        <taxon>Paenibacillaceae</taxon>
        <taxon>Paenibacillus</taxon>
    </lineage>
</organism>
<gene>
    <name evidence="1" type="ORF">B9T62_31120</name>
</gene>
<dbReference type="AlphaFoldDB" id="A0A2Z2KMT9"/>
<dbReference type="EMBL" id="CP021780">
    <property type="protein sequence ID" value="ASA24823.1"/>
    <property type="molecule type" value="Genomic_DNA"/>
</dbReference>
<name>A0A2Z2KMT9_9BACL</name>
<evidence type="ECO:0000313" key="1">
    <source>
        <dbReference type="EMBL" id="ASA24823.1"/>
    </source>
</evidence>